<comment type="caution">
    <text evidence="2">The sequence shown here is derived from an EMBL/GenBank/DDBJ whole genome shotgun (WGS) entry which is preliminary data.</text>
</comment>
<reference evidence="2 3" key="1">
    <citation type="submission" date="2023-01" db="EMBL/GenBank/DDBJ databases">
        <title>Bacillus changyiensis sp. nov., isolated from a coastal deposit.</title>
        <authorList>
            <person name="Xiao G."/>
            <person name="Lai Q."/>
            <person name="Hu Z."/>
            <person name="Shao Z."/>
        </authorList>
    </citation>
    <scope>NUCLEOTIDE SEQUENCE [LARGE SCALE GENOMIC DNA]</scope>
    <source>
        <strain evidence="2 3">CLL-7-23</strain>
    </source>
</reference>
<dbReference type="PANTHER" id="PTHR37423">
    <property type="entry name" value="SOLUBLE LYTIC MUREIN TRANSGLYCOSYLASE-RELATED"/>
    <property type="match status" value="1"/>
</dbReference>
<protein>
    <submittedName>
        <fullName evidence="2">Lytic transglycosylase domain-containing protein</fullName>
    </submittedName>
</protein>
<organism evidence="2 3">
    <name type="scientific">Bacillus changyiensis</name>
    <dbReference type="NCBI Taxonomy" id="3004103"/>
    <lineage>
        <taxon>Bacteria</taxon>
        <taxon>Bacillati</taxon>
        <taxon>Bacillota</taxon>
        <taxon>Bacilli</taxon>
        <taxon>Bacillales</taxon>
        <taxon>Bacillaceae</taxon>
        <taxon>Bacillus</taxon>
    </lineage>
</organism>
<sequence>MNVKYMAALMELQALRSFYQTPGSDTKETGFDFSAVLNQYLSNVGGLQQTSGAVYPEMMMGTQTLNTATPSLTSVSPSFQNHPVSFAGQDNGDIDGIIKKAAAKYDVDEKLIHAVIKQESGYRQKATSPAGAMGLMQLMPSTARSLGVNNAFDPVQNIEGGTKYLKQMLDKFGGNVSLALAAYNAGPGNVKKHGGIPPFRETQNYVRKVTANYFA</sequence>
<name>A0ABT4X1Q3_9BACI</name>
<accession>A0ABT4X1Q3</accession>
<dbReference type="InterPro" id="IPR023346">
    <property type="entry name" value="Lysozyme-like_dom_sf"/>
</dbReference>
<dbReference type="EMBL" id="JAQKAB010000003">
    <property type="protein sequence ID" value="MDA7026110.1"/>
    <property type="molecule type" value="Genomic_DNA"/>
</dbReference>
<dbReference type="RefSeq" id="WP_271339960.1">
    <property type="nucleotide sequence ID" value="NZ_JAQKAB010000003.1"/>
</dbReference>
<dbReference type="CDD" id="cd00254">
    <property type="entry name" value="LT-like"/>
    <property type="match status" value="1"/>
</dbReference>
<keyword evidence="3" id="KW-1185">Reference proteome</keyword>
<proteinExistence type="predicted"/>
<dbReference type="Pfam" id="PF01464">
    <property type="entry name" value="SLT"/>
    <property type="match status" value="1"/>
</dbReference>
<evidence type="ECO:0000313" key="2">
    <source>
        <dbReference type="EMBL" id="MDA7026110.1"/>
    </source>
</evidence>
<dbReference type="InterPro" id="IPR008258">
    <property type="entry name" value="Transglycosylase_SLT_dom_1"/>
</dbReference>
<dbReference type="SUPFAM" id="SSF53955">
    <property type="entry name" value="Lysozyme-like"/>
    <property type="match status" value="1"/>
</dbReference>
<dbReference type="PANTHER" id="PTHR37423:SF2">
    <property type="entry name" value="MEMBRANE-BOUND LYTIC MUREIN TRANSGLYCOSYLASE C"/>
    <property type="match status" value="1"/>
</dbReference>
<dbReference type="Proteomes" id="UP001211894">
    <property type="component" value="Unassembled WGS sequence"/>
</dbReference>
<dbReference type="Gene3D" id="1.10.530.10">
    <property type="match status" value="1"/>
</dbReference>
<evidence type="ECO:0000259" key="1">
    <source>
        <dbReference type="Pfam" id="PF01464"/>
    </source>
</evidence>
<feature type="domain" description="Transglycosylase SLT" evidence="1">
    <location>
        <begin position="98"/>
        <end position="205"/>
    </location>
</feature>
<evidence type="ECO:0000313" key="3">
    <source>
        <dbReference type="Proteomes" id="UP001211894"/>
    </source>
</evidence>
<gene>
    <name evidence="2" type="ORF">PJ311_05705</name>
</gene>